<keyword evidence="9" id="KW-1185">Reference proteome</keyword>
<dbReference type="Pfam" id="PF01025">
    <property type="entry name" value="GrpE"/>
    <property type="match status" value="1"/>
</dbReference>
<dbReference type="SUPFAM" id="SSF51064">
    <property type="entry name" value="Head domain of nucleotide exchange factor GrpE"/>
    <property type="match status" value="1"/>
</dbReference>
<keyword evidence="2 3" id="KW-0143">Chaperone</keyword>
<dbReference type="Gene3D" id="3.90.20.20">
    <property type="match status" value="1"/>
</dbReference>
<evidence type="ECO:0000256" key="3">
    <source>
        <dbReference type="HAMAP-Rule" id="MF_01151"/>
    </source>
</evidence>
<evidence type="ECO:0000256" key="7">
    <source>
        <dbReference type="SAM" id="MobiDB-lite"/>
    </source>
</evidence>
<dbReference type="PANTHER" id="PTHR21237:SF23">
    <property type="entry name" value="GRPE PROTEIN HOMOLOG, MITOCHONDRIAL"/>
    <property type="match status" value="1"/>
</dbReference>
<dbReference type="PROSITE" id="PS01071">
    <property type="entry name" value="GRPE"/>
    <property type="match status" value="1"/>
</dbReference>
<accession>A0ABX8BD31</accession>
<dbReference type="Proteomes" id="UP000676506">
    <property type="component" value="Chromosome 1"/>
</dbReference>
<name>A0ABX8BD31_9BACT</name>
<evidence type="ECO:0000313" key="8">
    <source>
        <dbReference type="EMBL" id="QUW03440.1"/>
    </source>
</evidence>
<dbReference type="InterPro" id="IPR013805">
    <property type="entry name" value="GrpE_CC"/>
</dbReference>
<dbReference type="HAMAP" id="MF_01151">
    <property type="entry name" value="GrpE"/>
    <property type="match status" value="1"/>
</dbReference>
<comment type="function">
    <text evidence="3 4">Participates actively in the response to hyperosmotic and heat shock by preventing the aggregation of stress-denatured proteins, in association with DnaK and GrpE. It is the nucleotide exchange factor for DnaK and may function as a thermosensor. Unfolded proteins bind initially to DnaJ; upon interaction with the DnaJ-bound protein, DnaK hydrolyzes its bound ATP, resulting in the formation of a stable complex. GrpE releases ADP from DnaK; ATP binding to DnaK triggers the release of the substrate protein, thus completing the reaction cycle. Several rounds of ATP-dependent interactions between DnaJ, DnaK and GrpE are required for fully efficient folding.</text>
</comment>
<feature type="coiled-coil region" evidence="6">
    <location>
        <begin position="53"/>
        <end position="80"/>
    </location>
</feature>
<sequence>MSDEPRETTDATVPVVQVTDKRRLYMDTENPESASTAAVEGATGSLDSDSPTLEQLQMQLEEREAQLARLRAQVVEFESKTQAELRETRRRLERTFEQRVVSERLALIEDWLAVFDNLDLMVAGAEKATKDDLLTGIMAMQRLLSQALQRHNIERIEAVGQPFDPQVHEAVETTTVSSEQDGQVVAQTRPGYRLGEQLIRPALVCVGRAETSTAVLSETEIPA</sequence>
<reference evidence="8 9" key="1">
    <citation type="submission" date="2021-03" db="EMBL/GenBank/DDBJ databases">
        <title>Genomic and phenotypic characterization of Chloracidobacterium isolates provides evidence for multiple species.</title>
        <authorList>
            <person name="Saini M.K."/>
            <person name="Costas A.M.G."/>
            <person name="Tank M."/>
            <person name="Bryant D.A."/>
        </authorList>
    </citation>
    <scope>NUCLEOTIDE SEQUENCE [LARGE SCALE GENOMIC DNA]</scope>
    <source>
        <strain evidence="8 9">BV2-C</strain>
    </source>
</reference>
<dbReference type="InterPro" id="IPR009012">
    <property type="entry name" value="GrpE_head"/>
</dbReference>
<dbReference type="EMBL" id="CP072648">
    <property type="protein sequence ID" value="QUW03440.1"/>
    <property type="molecule type" value="Genomic_DNA"/>
</dbReference>
<dbReference type="SUPFAM" id="SSF58014">
    <property type="entry name" value="Coiled-coil domain of nucleotide exchange factor GrpE"/>
    <property type="match status" value="1"/>
</dbReference>
<dbReference type="PANTHER" id="PTHR21237">
    <property type="entry name" value="GRPE PROTEIN"/>
    <property type="match status" value="1"/>
</dbReference>
<dbReference type="InterPro" id="IPR000740">
    <property type="entry name" value="GrpE"/>
</dbReference>
<keyword evidence="3 4" id="KW-0346">Stress response</keyword>
<dbReference type="Gene3D" id="2.30.22.10">
    <property type="entry name" value="Head domain of nucleotide exchange factor GrpE"/>
    <property type="match status" value="1"/>
</dbReference>
<dbReference type="PRINTS" id="PR00773">
    <property type="entry name" value="GRPEPROTEIN"/>
</dbReference>
<keyword evidence="3" id="KW-0963">Cytoplasm</keyword>
<gene>
    <name evidence="3" type="primary">grpE</name>
    <name evidence="8" type="ORF">J8C06_03095</name>
</gene>
<feature type="region of interest" description="Disordered" evidence="7">
    <location>
        <begin position="21"/>
        <end position="50"/>
    </location>
</feature>
<evidence type="ECO:0000313" key="9">
    <source>
        <dbReference type="Proteomes" id="UP000676506"/>
    </source>
</evidence>
<keyword evidence="6" id="KW-0175">Coiled coil</keyword>
<evidence type="ECO:0000256" key="4">
    <source>
        <dbReference type="RuleBase" id="RU000639"/>
    </source>
</evidence>
<evidence type="ECO:0000256" key="2">
    <source>
        <dbReference type="ARBA" id="ARBA00023186"/>
    </source>
</evidence>
<proteinExistence type="inferred from homology"/>
<organism evidence="8 9">
    <name type="scientific">Chloracidobacterium validum</name>
    <dbReference type="NCBI Taxonomy" id="2821543"/>
    <lineage>
        <taxon>Bacteria</taxon>
        <taxon>Pseudomonadati</taxon>
        <taxon>Acidobacteriota</taxon>
        <taxon>Terriglobia</taxon>
        <taxon>Terriglobales</taxon>
        <taxon>Acidobacteriaceae</taxon>
        <taxon>Chloracidobacterium</taxon>
    </lineage>
</organism>
<comment type="subunit">
    <text evidence="3">Homodimer.</text>
</comment>
<comment type="subcellular location">
    <subcellularLocation>
        <location evidence="3">Cytoplasm</location>
    </subcellularLocation>
</comment>
<evidence type="ECO:0000256" key="1">
    <source>
        <dbReference type="ARBA" id="ARBA00009054"/>
    </source>
</evidence>
<comment type="similarity">
    <text evidence="1 3 5">Belongs to the GrpE family.</text>
</comment>
<evidence type="ECO:0000256" key="6">
    <source>
        <dbReference type="SAM" id="Coils"/>
    </source>
</evidence>
<evidence type="ECO:0000256" key="5">
    <source>
        <dbReference type="RuleBase" id="RU004478"/>
    </source>
</evidence>
<protein>
    <recommendedName>
        <fullName evidence="3 4">Protein GrpE</fullName>
    </recommendedName>
    <alternativeName>
        <fullName evidence="3">HSP-70 cofactor</fullName>
    </alternativeName>
</protein>
<dbReference type="RefSeq" id="WP_211429331.1">
    <property type="nucleotide sequence ID" value="NZ_CP072648.1"/>
</dbReference>